<evidence type="ECO:0000259" key="3">
    <source>
        <dbReference type="PROSITE" id="PS50853"/>
    </source>
</evidence>
<dbReference type="InterPro" id="IPR043536">
    <property type="entry name" value="HCF1/2"/>
</dbReference>
<name>A0A5E4MQV9_9HEMI</name>
<evidence type="ECO:0000256" key="2">
    <source>
        <dbReference type="SAM" id="MobiDB-lite"/>
    </source>
</evidence>
<dbReference type="Gene3D" id="2.60.40.10">
    <property type="entry name" value="Immunoglobulins"/>
    <property type="match status" value="2"/>
</dbReference>
<evidence type="ECO:0000256" key="1">
    <source>
        <dbReference type="ARBA" id="ARBA00022441"/>
    </source>
</evidence>
<feature type="region of interest" description="Disordered" evidence="2">
    <location>
        <begin position="85"/>
        <end position="109"/>
    </location>
</feature>
<dbReference type="OrthoDB" id="10001928at2759"/>
<gene>
    <name evidence="4" type="ORF">CINCED_3A004970</name>
</gene>
<organism evidence="4 5">
    <name type="scientific">Cinara cedri</name>
    <dbReference type="NCBI Taxonomy" id="506608"/>
    <lineage>
        <taxon>Eukaryota</taxon>
        <taxon>Metazoa</taxon>
        <taxon>Ecdysozoa</taxon>
        <taxon>Arthropoda</taxon>
        <taxon>Hexapoda</taxon>
        <taxon>Insecta</taxon>
        <taxon>Pterygota</taxon>
        <taxon>Neoptera</taxon>
        <taxon>Paraneoptera</taxon>
        <taxon>Hemiptera</taxon>
        <taxon>Sternorrhyncha</taxon>
        <taxon>Aphidomorpha</taxon>
        <taxon>Aphidoidea</taxon>
        <taxon>Aphididae</taxon>
        <taxon>Lachninae</taxon>
        <taxon>Cinara</taxon>
    </lineage>
</organism>
<evidence type="ECO:0000313" key="4">
    <source>
        <dbReference type="EMBL" id="VVC34674.1"/>
    </source>
</evidence>
<dbReference type="GO" id="GO:0003713">
    <property type="term" value="F:transcription coactivator activity"/>
    <property type="evidence" value="ECO:0007669"/>
    <property type="project" value="TreeGrafter"/>
</dbReference>
<dbReference type="InterPro" id="IPR036116">
    <property type="entry name" value="FN3_sf"/>
</dbReference>
<keyword evidence="5" id="KW-1185">Reference proteome</keyword>
<dbReference type="InterPro" id="IPR013783">
    <property type="entry name" value="Ig-like_fold"/>
</dbReference>
<dbReference type="GO" id="GO:0035097">
    <property type="term" value="C:histone methyltransferase complex"/>
    <property type="evidence" value="ECO:0007669"/>
    <property type="project" value="TreeGrafter"/>
</dbReference>
<dbReference type="GO" id="GO:0006338">
    <property type="term" value="P:chromatin remodeling"/>
    <property type="evidence" value="ECO:0007669"/>
    <property type="project" value="TreeGrafter"/>
</dbReference>
<sequence>MTDSTDKPTAMNSKTNTTFHFNTVEVKNSEGIEVTDKQENLKLKEEIMSIEEPEQFDEKMTFEVERVSESINLEDTAMAVDEAVQQETTDEPAYEKSGKAENLMESDDQERQESLIQPTRDETVTVGHDSLINGSQQNIPEIDNSVLHPFGSMKDAKLKDLVNRELSKLLMEEQEKLKHAQPPLLDVQPEYIIVDEQIENPENTSSDDKTAIDISKYYTEDALSTLANAALNLFPPIPGSGKEVILKPTKPTSNVTQEGPAWCDVGVIQGTTFTVKHFYPTSNTDEHEVTSLDNLTDYTNKLKSNLEPGTLYKFRVAGINACGRGEWSDVSIFKTTFPNFPFAPFDIKVRKSIEGAKLTWEIPPFSYGNIEEYSVCMATKKYLKGIAQNLMLNTANHHFVRVYSGPQNSAIICNDVLNVALIDKTKDPAIIFRIAAKNECGYGPATQVRWLQDIYLPGPSTRPF</sequence>
<dbReference type="SUPFAM" id="SSF49265">
    <property type="entry name" value="Fibronectin type III"/>
    <property type="match status" value="1"/>
</dbReference>
<dbReference type="PANTHER" id="PTHR46003:SF1">
    <property type="entry name" value="HOST CELL FACTOR"/>
    <property type="match status" value="1"/>
</dbReference>
<feature type="domain" description="Fibronectin type-III" evidence="3">
    <location>
        <begin position="247"/>
        <end position="339"/>
    </location>
</feature>
<dbReference type="EMBL" id="CABPRJ010001006">
    <property type="protein sequence ID" value="VVC34674.1"/>
    <property type="molecule type" value="Genomic_DNA"/>
</dbReference>
<dbReference type="Proteomes" id="UP000325440">
    <property type="component" value="Unassembled WGS sequence"/>
</dbReference>
<dbReference type="InterPro" id="IPR003961">
    <property type="entry name" value="FN3_dom"/>
</dbReference>
<keyword evidence="1" id="KW-0880">Kelch repeat</keyword>
<accession>A0A5E4MQV9</accession>
<dbReference type="CDD" id="cd00063">
    <property type="entry name" value="FN3"/>
    <property type="match status" value="1"/>
</dbReference>
<evidence type="ECO:0000313" key="5">
    <source>
        <dbReference type="Proteomes" id="UP000325440"/>
    </source>
</evidence>
<proteinExistence type="predicted"/>
<dbReference type="PANTHER" id="PTHR46003">
    <property type="entry name" value="HOST CELL FACTOR"/>
    <property type="match status" value="1"/>
</dbReference>
<dbReference type="AlphaFoldDB" id="A0A5E4MQV9"/>
<reference evidence="4 5" key="1">
    <citation type="submission" date="2019-08" db="EMBL/GenBank/DDBJ databases">
        <authorList>
            <person name="Alioto T."/>
            <person name="Alioto T."/>
            <person name="Gomez Garrido J."/>
        </authorList>
    </citation>
    <scope>NUCLEOTIDE SEQUENCE [LARGE SCALE GENOMIC DNA]</scope>
</reference>
<dbReference type="PROSITE" id="PS50853">
    <property type="entry name" value="FN3"/>
    <property type="match status" value="1"/>
</dbReference>
<protein>
    <submittedName>
        <fullName evidence="4">Fibronectin type III,Immunoglobulin-like fold</fullName>
    </submittedName>
</protein>